<evidence type="ECO:0000313" key="1">
    <source>
        <dbReference type="EMBL" id="KAL2284617.1"/>
    </source>
</evidence>
<proteinExistence type="predicted"/>
<name>A0ABR4EQA3_9PEZI</name>
<gene>
    <name evidence="1" type="ORF">FJTKL_08717</name>
</gene>
<dbReference type="Proteomes" id="UP001600888">
    <property type="component" value="Unassembled WGS sequence"/>
</dbReference>
<keyword evidence="2" id="KW-1185">Reference proteome</keyword>
<comment type="caution">
    <text evidence="1">The sequence shown here is derived from an EMBL/GenBank/DDBJ whole genome shotgun (WGS) entry which is preliminary data.</text>
</comment>
<accession>A0ABR4EQA3</accession>
<reference evidence="1 2" key="1">
    <citation type="submission" date="2024-03" db="EMBL/GenBank/DDBJ databases">
        <title>A high-quality draft genome sequence of Diaporthe vaccinii, a causative agent of upright dieback and viscid rot disease in cranberry plants.</title>
        <authorList>
            <person name="Sarrasin M."/>
            <person name="Lang B.F."/>
            <person name="Burger G."/>
        </authorList>
    </citation>
    <scope>NUCLEOTIDE SEQUENCE [LARGE SCALE GENOMIC DNA]</scope>
    <source>
        <strain evidence="1 2">IS7</strain>
    </source>
</reference>
<evidence type="ECO:0000313" key="2">
    <source>
        <dbReference type="Proteomes" id="UP001600888"/>
    </source>
</evidence>
<organism evidence="1 2">
    <name type="scientific">Diaporthe vaccinii</name>
    <dbReference type="NCBI Taxonomy" id="105482"/>
    <lineage>
        <taxon>Eukaryota</taxon>
        <taxon>Fungi</taxon>
        <taxon>Dikarya</taxon>
        <taxon>Ascomycota</taxon>
        <taxon>Pezizomycotina</taxon>
        <taxon>Sordariomycetes</taxon>
        <taxon>Sordariomycetidae</taxon>
        <taxon>Diaporthales</taxon>
        <taxon>Diaporthaceae</taxon>
        <taxon>Diaporthe</taxon>
        <taxon>Diaporthe eres species complex</taxon>
    </lineage>
</organism>
<sequence>MVFRYKCCSSCAPTVRDALQNVWGRFVYEESYGSSSIFEINIPDPGTSDPNSLVRMCFKVAKTSVAPHGILRLSSTSPRGSYRCKYA</sequence>
<dbReference type="EMBL" id="JBAWTH010000035">
    <property type="protein sequence ID" value="KAL2284617.1"/>
    <property type="molecule type" value="Genomic_DNA"/>
</dbReference>
<protein>
    <submittedName>
        <fullName evidence="1">Uncharacterized protein</fullName>
    </submittedName>
</protein>